<reference evidence="1 2" key="1">
    <citation type="journal article" date="2016" name="Nat. Commun.">
        <title>Thousands of microbial genomes shed light on interconnected biogeochemical processes in an aquifer system.</title>
        <authorList>
            <person name="Anantharaman K."/>
            <person name="Brown C.T."/>
            <person name="Hug L.A."/>
            <person name="Sharon I."/>
            <person name="Castelle C.J."/>
            <person name="Probst A.J."/>
            <person name="Thomas B.C."/>
            <person name="Singh A."/>
            <person name="Wilkins M.J."/>
            <person name="Karaoz U."/>
            <person name="Brodie E.L."/>
            <person name="Williams K.H."/>
            <person name="Hubbard S.S."/>
            <person name="Banfield J.F."/>
        </authorList>
    </citation>
    <scope>NUCLEOTIDE SEQUENCE [LARGE SCALE GENOMIC DNA]</scope>
</reference>
<organism evidence="1 2">
    <name type="scientific">Candidatus Lloydbacteria bacterium RIFCSPHIGHO2_02_FULL_54_17</name>
    <dbReference type="NCBI Taxonomy" id="1798664"/>
    <lineage>
        <taxon>Bacteria</taxon>
        <taxon>Candidatus Lloydiibacteriota</taxon>
    </lineage>
</organism>
<dbReference type="GO" id="GO:0033969">
    <property type="term" value="F:gamma-glutamyl-gamma-aminobutyrate hydrolase activity"/>
    <property type="evidence" value="ECO:0007669"/>
    <property type="project" value="TreeGrafter"/>
</dbReference>
<evidence type="ECO:0000313" key="2">
    <source>
        <dbReference type="Proteomes" id="UP000178636"/>
    </source>
</evidence>
<protein>
    <submittedName>
        <fullName evidence="1">Uncharacterized protein</fullName>
    </submittedName>
</protein>
<dbReference type="EMBL" id="MHLO01000032">
    <property type="protein sequence ID" value="OGZ11547.1"/>
    <property type="molecule type" value="Genomic_DNA"/>
</dbReference>
<name>A0A1G2DD27_9BACT</name>
<dbReference type="SUPFAM" id="SSF52317">
    <property type="entry name" value="Class I glutamine amidotransferase-like"/>
    <property type="match status" value="1"/>
</dbReference>
<dbReference type="Pfam" id="PF07722">
    <property type="entry name" value="Peptidase_C26"/>
    <property type="match status" value="1"/>
</dbReference>
<dbReference type="GO" id="GO:0005829">
    <property type="term" value="C:cytosol"/>
    <property type="evidence" value="ECO:0007669"/>
    <property type="project" value="TreeGrafter"/>
</dbReference>
<sequence>MKRPLILIPLPAYNAATPPTYGIKQSYAQAVIRAGGEPLCVVRPDDKRLSSLLPFVGGIFLVGGHDIDSEYYGEENMGHTEHIDRERDRVELALIRLAVKRRFPLLGVCRGMQAMNVALGGSLYQDVLTEMQGAIDHDRHIDKKTGKDLPHGALAHDVVIQARTVLAKLAGKDRIAVNSLHHQGVKTLGKHLVASAFAPDGLIEAIEIPDHPFALGVEWHPEELSGKPAEKIFAAFVSAARRSSK</sequence>
<evidence type="ECO:0000313" key="1">
    <source>
        <dbReference type="EMBL" id="OGZ11547.1"/>
    </source>
</evidence>
<dbReference type="AlphaFoldDB" id="A0A1G2DD27"/>
<dbReference type="InterPro" id="IPR011697">
    <property type="entry name" value="Peptidase_C26"/>
</dbReference>
<dbReference type="Proteomes" id="UP000178636">
    <property type="component" value="Unassembled WGS sequence"/>
</dbReference>
<dbReference type="PANTHER" id="PTHR43235:SF1">
    <property type="entry name" value="GLUTAMINE AMIDOTRANSFERASE PB2B2.05-RELATED"/>
    <property type="match status" value="1"/>
</dbReference>
<dbReference type="CDD" id="cd01745">
    <property type="entry name" value="GATase1_2"/>
    <property type="match status" value="1"/>
</dbReference>
<dbReference type="InterPro" id="IPR044668">
    <property type="entry name" value="PuuD-like"/>
</dbReference>
<dbReference type="PANTHER" id="PTHR43235">
    <property type="entry name" value="GLUTAMINE AMIDOTRANSFERASE PB2B2.05-RELATED"/>
    <property type="match status" value="1"/>
</dbReference>
<dbReference type="Gene3D" id="3.40.50.880">
    <property type="match status" value="1"/>
</dbReference>
<dbReference type="InterPro" id="IPR029062">
    <property type="entry name" value="Class_I_gatase-like"/>
</dbReference>
<dbReference type="GO" id="GO:0006598">
    <property type="term" value="P:polyamine catabolic process"/>
    <property type="evidence" value="ECO:0007669"/>
    <property type="project" value="TreeGrafter"/>
</dbReference>
<proteinExistence type="predicted"/>
<dbReference type="PROSITE" id="PS51273">
    <property type="entry name" value="GATASE_TYPE_1"/>
    <property type="match status" value="1"/>
</dbReference>
<accession>A0A1G2DD27</accession>
<gene>
    <name evidence="1" type="ORF">A3C93_00910</name>
</gene>
<comment type="caution">
    <text evidence="1">The sequence shown here is derived from an EMBL/GenBank/DDBJ whole genome shotgun (WGS) entry which is preliminary data.</text>
</comment>
<dbReference type="STRING" id="1798664.A3C93_00910"/>